<name>A0ABV7ATX5_9GAMM</name>
<reference evidence="4" key="1">
    <citation type="journal article" date="2019" name="Int. J. Syst. Evol. Microbiol.">
        <title>The Global Catalogue of Microorganisms (GCM) 10K type strain sequencing project: providing services to taxonomists for standard genome sequencing and annotation.</title>
        <authorList>
            <consortium name="The Broad Institute Genomics Platform"/>
            <consortium name="The Broad Institute Genome Sequencing Center for Infectious Disease"/>
            <person name="Wu L."/>
            <person name="Ma J."/>
        </authorList>
    </citation>
    <scope>NUCLEOTIDE SEQUENCE [LARGE SCALE GENOMIC DNA]</scope>
    <source>
        <strain evidence="4">KCTC 62195</strain>
    </source>
</reference>
<evidence type="ECO:0000256" key="2">
    <source>
        <dbReference type="SAM" id="SignalP"/>
    </source>
</evidence>
<evidence type="ECO:0000313" key="4">
    <source>
        <dbReference type="Proteomes" id="UP001595457"/>
    </source>
</evidence>
<evidence type="ECO:0000313" key="3">
    <source>
        <dbReference type="EMBL" id="MFC2972087.1"/>
    </source>
</evidence>
<feature type="compositionally biased region" description="Low complexity" evidence="1">
    <location>
        <begin position="22"/>
        <end position="35"/>
    </location>
</feature>
<feature type="compositionally biased region" description="Basic and acidic residues" evidence="1">
    <location>
        <begin position="51"/>
        <end position="63"/>
    </location>
</feature>
<feature type="region of interest" description="Disordered" evidence="1">
    <location>
        <begin position="22"/>
        <end position="119"/>
    </location>
</feature>
<keyword evidence="2" id="KW-0732">Signal</keyword>
<accession>A0ABV7ATX5</accession>
<feature type="signal peptide" evidence="2">
    <location>
        <begin position="1"/>
        <end position="20"/>
    </location>
</feature>
<comment type="caution">
    <text evidence="3">The sequence shown here is derived from an EMBL/GenBank/DDBJ whole genome shotgun (WGS) entry which is preliminary data.</text>
</comment>
<feature type="compositionally biased region" description="Acidic residues" evidence="1">
    <location>
        <begin position="68"/>
        <end position="93"/>
    </location>
</feature>
<feature type="compositionally biased region" description="Low complexity" evidence="1">
    <location>
        <begin position="99"/>
        <end position="111"/>
    </location>
</feature>
<protein>
    <recommendedName>
        <fullName evidence="5">Secreted protein</fullName>
    </recommendedName>
</protein>
<keyword evidence="4" id="KW-1185">Reference proteome</keyword>
<evidence type="ECO:0000256" key="1">
    <source>
        <dbReference type="SAM" id="MobiDB-lite"/>
    </source>
</evidence>
<evidence type="ECO:0008006" key="5">
    <source>
        <dbReference type="Google" id="ProtNLM"/>
    </source>
</evidence>
<feature type="chain" id="PRO_5045573004" description="Secreted protein" evidence="2">
    <location>
        <begin position="21"/>
        <end position="119"/>
    </location>
</feature>
<dbReference type="RefSeq" id="WP_377813716.1">
    <property type="nucleotide sequence ID" value="NZ_JBHRSJ010000012.1"/>
</dbReference>
<gene>
    <name evidence="3" type="ORF">ACFOJE_07670</name>
</gene>
<dbReference type="EMBL" id="JBHRSJ010000012">
    <property type="protein sequence ID" value="MFC2972087.1"/>
    <property type="molecule type" value="Genomic_DNA"/>
</dbReference>
<dbReference type="Proteomes" id="UP001595457">
    <property type="component" value="Unassembled WGS sequence"/>
</dbReference>
<sequence>MKLLYPAMLVSALLILPAFAESGGSATSGSSSTQTDRSPRHPSSDSKGQMPRREASPDTRETRPQTFDDSDEPQVEPGMDQDEQAPYDDEEEESGRGAPGTPSGSTGTYRRAPVPEDME</sequence>
<proteinExistence type="predicted"/>
<organism evidence="3 4">
    <name type="scientific">Azotobacter bryophylli</name>
    <dbReference type="NCBI Taxonomy" id="1986537"/>
    <lineage>
        <taxon>Bacteria</taxon>
        <taxon>Pseudomonadati</taxon>
        <taxon>Pseudomonadota</taxon>
        <taxon>Gammaproteobacteria</taxon>
        <taxon>Pseudomonadales</taxon>
        <taxon>Pseudomonadaceae</taxon>
        <taxon>Azotobacter</taxon>
    </lineage>
</organism>